<accession>A0A9Q0F8U6</accession>
<comment type="subcellular location">
    <subcellularLocation>
        <location evidence="1 5 6">Nucleus</location>
    </subcellularLocation>
</comment>
<feature type="compositionally biased region" description="Basic and acidic residues" evidence="7">
    <location>
        <begin position="136"/>
        <end position="163"/>
    </location>
</feature>
<evidence type="ECO:0000256" key="3">
    <source>
        <dbReference type="ARBA" id="ARBA00023155"/>
    </source>
</evidence>
<organism evidence="9 10">
    <name type="scientific">Turnera subulata</name>
    <dbReference type="NCBI Taxonomy" id="218843"/>
    <lineage>
        <taxon>Eukaryota</taxon>
        <taxon>Viridiplantae</taxon>
        <taxon>Streptophyta</taxon>
        <taxon>Embryophyta</taxon>
        <taxon>Tracheophyta</taxon>
        <taxon>Spermatophyta</taxon>
        <taxon>Magnoliopsida</taxon>
        <taxon>eudicotyledons</taxon>
        <taxon>Gunneridae</taxon>
        <taxon>Pentapetalae</taxon>
        <taxon>rosids</taxon>
        <taxon>fabids</taxon>
        <taxon>Malpighiales</taxon>
        <taxon>Passifloraceae</taxon>
        <taxon>Turnera</taxon>
    </lineage>
</organism>
<dbReference type="Proteomes" id="UP001141552">
    <property type="component" value="Unassembled WGS sequence"/>
</dbReference>
<evidence type="ECO:0000259" key="8">
    <source>
        <dbReference type="PROSITE" id="PS50071"/>
    </source>
</evidence>
<reference evidence="9" key="2">
    <citation type="journal article" date="2023" name="Plants (Basel)">
        <title>Annotation of the Turnera subulata (Passifloraceae) Draft Genome Reveals the S-Locus Evolved after the Divergence of Turneroideae from Passifloroideae in a Stepwise Manner.</title>
        <authorList>
            <person name="Henning P.M."/>
            <person name="Roalson E.H."/>
            <person name="Mir W."/>
            <person name="McCubbin A.G."/>
            <person name="Shore J.S."/>
        </authorList>
    </citation>
    <scope>NUCLEOTIDE SEQUENCE</scope>
    <source>
        <strain evidence="9">F60SS</strain>
    </source>
</reference>
<evidence type="ECO:0000256" key="2">
    <source>
        <dbReference type="ARBA" id="ARBA00023125"/>
    </source>
</evidence>
<evidence type="ECO:0000256" key="4">
    <source>
        <dbReference type="ARBA" id="ARBA00023242"/>
    </source>
</evidence>
<dbReference type="PANTHER" id="PTHR47713:SF2">
    <property type="entry name" value="HOMEODOMAIN-LIKE SUPERFAMILY PROTEIN"/>
    <property type="match status" value="1"/>
</dbReference>
<feature type="region of interest" description="Disordered" evidence="7">
    <location>
        <begin position="545"/>
        <end position="569"/>
    </location>
</feature>
<evidence type="ECO:0000256" key="5">
    <source>
        <dbReference type="PROSITE-ProRule" id="PRU00108"/>
    </source>
</evidence>
<comment type="caution">
    <text evidence="9">The sequence shown here is derived from an EMBL/GenBank/DDBJ whole genome shotgun (WGS) entry which is preliminary data.</text>
</comment>
<feature type="compositionally biased region" description="Basic and acidic residues" evidence="7">
    <location>
        <begin position="102"/>
        <end position="114"/>
    </location>
</feature>
<dbReference type="SUPFAM" id="SSF46689">
    <property type="entry name" value="Homeodomain-like"/>
    <property type="match status" value="1"/>
</dbReference>
<dbReference type="EMBL" id="JAKUCV010006489">
    <property type="protein sequence ID" value="KAJ4827078.1"/>
    <property type="molecule type" value="Genomic_DNA"/>
</dbReference>
<dbReference type="InterPro" id="IPR017970">
    <property type="entry name" value="Homeobox_CS"/>
</dbReference>
<dbReference type="Gene3D" id="1.10.10.60">
    <property type="entry name" value="Homeodomain-like"/>
    <property type="match status" value="1"/>
</dbReference>
<dbReference type="GO" id="GO:0005634">
    <property type="term" value="C:nucleus"/>
    <property type="evidence" value="ECO:0007669"/>
    <property type="project" value="UniProtKB-SubCell"/>
</dbReference>
<keyword evidence="10" id="KW-1185">Reference proteome</keyword>
<dbReference type="PANTHER" id="PTHR47713">
    <property type="entry name" value="HOMEODOMAIN-LIKE SUPERFAMILY PROTEIN"/>
    <property type="match status" value="1"/>
</dbReference>
<keyword evidence="3 5" id="KW-0371">Homeobox</keyword>
<dbReference type="SMART" id="SM00389">
    <property type="entry name" value="HOX"/>
    <property type="match status" value="1"/>
</dbReference>
<dbReference type="GO" id="GO:0000981">
    <property type="term" value="F:DNA-binding transcription factor activity, RNA polymerase II-specific"/>
    <property type="evidence" value="ECO:0007669"/>
    <property type="project" value="InterPro"/>
</dbReference>
<gene>
    <name evidence="9" type="ORF">Tsubulata_013892</name>
</gene>
<dbReference type="CDD" id="cd00086">
    <property type="entry name" value="homeodomain"/>
    <property type="match status" value="1"/>
</dbReference>
<feature type="region of interest" description="Disordered" evidence="7">
    <location>
        <begin position="102"/>
        <end position="184"/>
    </location>
</feature>
<evidence type="ECO:0000256" key="1">
    <source>
        <dbReference type="ARBA" id="ARBA00004123"/>
    </source>
</evidence>
<evidence type="ECO:0000256" key="6">
    <source>
        <dbReference type="RuleBase" id="RU000682"/>
    </source>
</evidence>
<dbReference type="OrthoDB" id="6159439at2759"/>
<feature type="domain" description="Homeobox" evidence="8">
    <location>
        <begin position="41"/>
        <end position="101"/>
    </location>
</feature>
<dbReference type="PROSITE" id="PS50071">
    <property type="entry name" value="HOMEOBOX_2"/>
    <property type="match status" value="1"/>
</dbReference>
<feature type="region of interest" description="Disordered" evidence="7">
    <location>
        <begin position="321"/>
        <end position="367"/>
    </location>
</feature>
<proteinExistence type="predicted"/>
<dbReference type="Pfam" id="PF00046">
    <property type="entry name" value="Homeodomain"/>
    <property type="match status" value="1"/>
</dbReference>
<name>A0A9Q0F8U6_9ROSI</name>
<evidence type="ECO:0000313" key="9">
    <source>
        <dbReference type="EMBL" id="KAJ4827078.1"/>
    </source>
</evidence>
<evidence type="ECO:0000256" key="7">
    <source>
        <dbReference type="SAM" id="MobiDB-lite"/>
    </source>
</evidence>
<dbReference type="InterPro" id="IPR001356">
    <property type="entry name" value="HD"/>
</dbReference>
<dbReference type="InterPro" id="IPR009057">
    <property type="entry name" value="Homeodomain-like_sf"/>
</dbReference>
<keyword evidence="4 5" id="KW-0539">Nucleus</keyword>
<feature type="compositionally biased region" description="Low complexity" evidence="7">
    <location>
        <begin position="170"/>
        <end position="184"/>
    </location>
</feature>
<dbReference type="AlphaFoldDB" id="A0A9Q0F8U6"/>
<evidence type="ECO:0000313" key="10">
    <source>
        <dbReference type="Proteomes" id="UP001141552"/>
    </source>
</evidence>
<reference evidence="9" key="1">
    <citation type="submission" date="2022-02" db="EMBL/GenBank/DDBJ databases">
        <authorList>
            <person name="Henning P.M."/>
            <person name="McCubbin A.G."/>
            <person name="Shore J.S."/>
        </authorList>
    </citation>
    <scope>NUCLEOTIDE SEQUENCE</scope>
    <source>
        <strain evidence="9">F60SS</strain>
        <tissue evidence="9">Leaves</tissue>
    </source>
</reference>
<dbReference type="GO" id="GO:0003677">
    <property type="term" value="F:DNA binding"/>
    <property type="evidence" value="ECO:0007669"/>
    <property type="project" value="UniProtKB-UniRule"/>
</dbReference>
<dbReference type="PROSITE" id="PS00027">
    <property type="entry name" value="HOMEOBOX_1"/>
    <property type="match status" value="1"/>
</dbReference>
<sequence length="569" mass="64498">MQKDFFLPDMSLLVPFYVFCGVINQWSDSSELHSEQNRVSAEKNNKRILKTPGQVVALENFYNEHKYPSEEMKTVLAEQIGLTEKQISSWFCHRRLKDKRGKDEVCTNGRHDRSSGINQDRGSGLLQDSCGSTKQGDYRNTDAREVESERLYGHDFPTADRTSRYTGNLSDMDNSSSESGSSLQDKFISQNCDAYNGESSKYLTETGSGTPLIPKGTNSMGYKPSGYLKVKGEIENAAITAVKRQLGRHYREDGPLLGVEFDELPPGAFASPSREPVNGPIYVGDLSRIRCPEASGSRKHSSLSTAYEVFNAKMGSQDSYIEEANCNPDPGFDSQDRKSRLQQKRRPRNNYLSPNAGENNAKDRYDDFDGETSIYNQRKTHMVNSKHHVDGMRSNSVSNHHGPSIRRVSSEQKEALLHDFDNESTKIVQENDYFSRPSHLKFVSSKPLNTKEKAPGVRMKKEERQYLEKKGAKMCHDRVKMKKHSVSEMTVAKRYRAEFPQQEIAAEDSFPEMPWKTNLVGRKHRNLQSSRERTKVEIQNMLADIGRSFPERPSSFSEDETAETSLSAD</sequence>
<feature type="DNA-binding region" description="Homeobox" evidence="5">
    <location>
        <begin position="43"/>
        <end position="102"/>
    </location>
</feature>
<keyword evidence="2 5" id="KW-0238">DNA-binding</keyword>
<protein>
    <recommendedName>
        <fullName evidence="8">Homeobox domain-containing protein</fullName>
    </recommendedName>
</protein>